<keyword evidence="7" id="KW-1185">Reference proteome</keyword>
<dbReference type="EMBL" id="BHXQ01000002">
    <property type="protein sequence ID" value="GCC51280.1"/>
    <property type="molecule type" value="Genomic_DNA"/>
</dbReference>
<keyword evidence="4" id="KW-0472">Membrane</keyword>
<comment type="catalytic activity">
    <reaction evidence="1">
        <text>ATP + protein L-histidine = ADP + protein N-phospho-L-histidine.</text>
        <dbReference type="EC" id="2.7.13.3"/>
    </reaction>
</comment>
<dbReference type="InterPro" id="IPR013783">
    <property type="entry name" value="Ig-like_fold"/>
</dbReference>
<feature type="domain" description="Histidine kinase" evidence="5">
    <location>
        <begin position="790"/>
        <end position="1001"/>
    </location>
</feature>
<dbReference type="InterPro" id="IPR036890">
    <property type="entry name" value="HATPase_C_sf"/>
</dbReference>
<accession>A0A401U8Q9</accession>
<sequence>MLLFCDAASSVAQSSDALNNSSALSQTSVYQWTGENGLISNNITSAIQSSEGFMWITTYNGIMRFDGQRIIVYDRGVLPFLATDAFYQVYEDKKGVLWFASQGSGIVLYQDKKFKLLEVSGEKMPKSVRSILIEDDGSVWIGSNNEGLFKMTKGGELKRLDHAVLNTLTIFDITKDKKGKVWIATDGDGLFSFNGTHLEHFDQLDGLLSNNVNTLALSKGDTLYVGTADGLQTICNGKLRTVNFLKNIPINDIYIDKENRKWFATENGLARISGNNVAEELTSRKKGFAYTRLNSISRDREGSIWISSGRDGLLQMRETGIMNVSEEQGLSNNRINIVVEEANKTLYIGSDAGTVDRYTNGEITSIVFKTDLKEAAIRDICEGANGTLWIASYRGILRMQGKSEKLLGEKDGLTAIDMRRVLRDKNSDLWFASRSGGLFKFSQKLNRVIKHYNKDQGLESNYILSLEENSKGDIYVGTHSGGLTIIKNDGSTNTYHISKDDAGVLIFNIHLDKDGNVWVVSNLGLYRFNNGVFKKIRLQAINKGETYFDWLEDNDHNAWITTNLGVLKIEHTDLQNFFAGRDSVVHTKLYDNHDGMKNKECTGATRSLVSSNGDLWIPTLGGIAVFSPDKIVSNALPPPVYVTDLITDSETFVSDTVIVEPGNLRYIFNYTALSYTAPTKIKFKYRLEPINKTWVESEMKRDVEYTNLSPGTYTFRVMASNNDDIWNTTGDSKVLIVKPFFYQTVWFYIICFLAVVILLYTIYQWRIYVVEKRNRELRKLNSELDRFVYSASHDLRAPLASILGLIAVARLDKSNNVEEYLNLIEKSIHKLDGFIRDIIDFSRNSRLELDTEPIKFESMIHEIIDELKYMDERGLIRKIVEVNGSGDFCTDRKRLAIILRNLISNAYKYHNPYTEDNFVHVTVKYSGQEATIKVADSGIGISEEHLSNIFKMFYRANENNNGSGLGLYIVKETVEKLKGSITVHSEPNQGSTFELKLVSIKPAS</sequence>
<dbReference type="Pfam" id="PF00512">
    <property type="entry name" value="HisKA"/>
    <property type="match status" value="1"/>
</dbReference>
<dbReference type="Pfam" id="PF07495">
    <property type="entry name" value="Y_Y_Y"/>
    <property type="match status" value="1"/>
</dbReference>
<organism evidence="6 7">
    <name type="scientific">Chryseotalea sanaruensis</name>
    <dbReference type="NCBI Taxonomy" id="2482724"/>
    <lineage>
        <taxon>Bacteria</taxon>
        <taxon>Pseudomonadati</taxon>
        <taxon>Bacteroidota</taxon>
        <taxon>Cytophagia</taxon>
        <taxon>Cytophagales</taxon>
        <taxon>Chryseotaleaceae</taxon>
        <taxon>Chryseotalea</taxon>
    </lineage>
</organism>
<evidence type="ECO:0000256" key="4">
    <source>
        <dbReference type="SAM" id="Phobius"/>
    </source>
</evidence>
<dbReference type="InterPro" id="IPR003594">
    <property type="entry name" value="HATPase_dom"/>
</dbReference>
<dbReference type="SUPFAM" id="SSF55874">
    <property type="entry name" value="ATPase domain of HSP90 chaperone/DNA topoisomerase II/histidine kinase"/>
    <property type="match status" value="1"/>
</dbReference>
<dbReference type="Gene3D" id="2.60.40.10">
    <property type="entry name" value="Immunoglobulins"/>
    <property type="match status" value="1"/>
</dbReference>
<dbReference type="CDD" id="cd00082">
    <property type="entry name" value="HisKA"/>
    <property type="match status" value="1"/>
</dbReference>
<name>A0A401U8Q9_9BACT</name>
<dbReference type="Gene3D" id="3.30.565.10">
    <property type="entry name" value="Histidine kinase-like ATPase, C-terminal domain"/>
    <property type="match status" value="1"/>
</dbReference>
<feature type="transmembrane region" description="Helical" evidence="4">
    <location>
        <begin position="745"/>
        <end position="763"/>
    </location>
</feature>
<dbReference type="InterPro" id="IPR015943">
    <property type="entry name" value="WD40/YVTN_repeat-like_dom_sf"/>
</dbReference>
<keyword evidence="4" id="KW-1133">Transmembrane helix</keyword>
<dbReference type="GO" id="GO:0000155">
    <property type="term" value="F:phosphorelay sensor kinase activity"/>
    <property type="evidence" value="ECO:0007669"/>
    <property type="project" value="InterPro"/>
</dbReference>
<dbReference type="SUPFAM" id="SSF47384">
    <property type="entry name" value="Homodimeric domain of signal transducing histidine kinase"/>
    <property type="match status" value="1"/>
</dbReference>
<protein>
    <recommendedName>
        <fullName evidence="2">histidine kinase</fullName>
        <ecNumber evidence="2">2.7.13.3</ecNumber>
    </recommendedName>
</protein>
<evidence type="ECO:0000256" key="1">
    <source>
        <dbReference type="ARBA" id="ARBA00000085"/>
    </source>
</evidence>
<dbReference type="AlphaFoldDB" id="A0A401U8Q9"/>
<proteinExistence type="predicted"/>
<evidence type="ECO:0000313" key="6">
    <source>
        <dbReference type="EMBL" id="GCC51280.1"/>
    </source>
</evidence>
<evidence type="ECO:0000256" key="3">
    <source>
        <dbReference type="ARBA" id="ARBA00022553"/>
    </source>
</evidence>
<dbReference type="PANTHER" id="PTHR43547">
    <property type="entry name" value="TWO-COMPONENT HISTIDINE KINASE"/>
    <property type="match status" value="1"/>
</dbReference>
<evidence type="ECO:0000256" key="2">
    <source>
        <dbReference type="ARBA" id="ARBA00012438"/>
    </source>
</evidence>
<keyword evidence="3" id="KW-0597">Phosphoprotein</keyword>
<dbReference type="InterPro" id="IPR005467">
    <property type="entry name" value="His_kinase_dom"/>
</dbReference>
<dbReference type="InterPro" id="IPR011123">
    <property type="entry name" value="Y_Y_Y"/>
</dbReference>
<dbReference type="Proteomes" id="UP000288227">
    <property type="component" value="Unassembled WGS sequence"/>
</dbReference>
<dbReference type="InterPro" id="IPR004358">
    <property type="entry name" value="Sig_transdc_His_kin-like_C"/>
</dbReference>
<gene>
    <name evidence="6" type="ORF">SanaruYs_15030</name>
</gene>
<dbReference type="InterPro" id="IPR036097">
    <property type="entry name" value="HisK_dim/P_sf"/>
</dbReference>
<dbReference type="InterPro" id="IPR011110">
    <property type="entry name" value="Reg_prop"/>
</dbReference>
<reference evidence="6 7" key="1">
    <citation type="submission" date="2018-11" db="EMBL/GenBank/DDBJ databases">
        <title>Chryseotalea sanarue gen. nov., sp., nov., a member of the family Cytophagaceae, isolated from a brackish lake in Hamamatsu Japan.</title>
        <authorList>
            <person name="Maejima Y."/>
            <person name="Iino T."/>
            <person name="Muraguchi Y."/>
            <person name="Fukuda K."/>
            <person name="Ohkuma M."/>
            <person name="Moriuchi R."/>
            <person name="Dohra H."/>
            <person name="Kimbara K."/>
            <person name="Shintani M."/>
        </authorList>
    </citation>
    <scope>NUCLEOTIDE SEQUENCE [LARGE SCALE GENOMIC DNA]</scope>
    <source>
        <strain evidence="6 7">Ys</strain>
    </source>
</reference>
<keyword evidence="4" id="KW-0812">Transmembrane</keyword>
<dbReference type="PRINTS" id="PR00344">
    <property type="entry name" value="BCTRLSENSOR"/>
</dbReference>
<dbReference type="Pfam" id="PF02518">
    <property type="entry name" value="HATPase_c"/>
    <property type="match status" value="1"/>
</dbReference>
<dbReference type="Gene3D" id="1.10.287.130">
    <property type="match status" value="1"/>
</dbReference>
<dbReference type="PROSITE" id="PS50109">
    <property type="entry name" value="HIS_KIN"/>
    <property type="match status" value="1"/>
</dbReference>
<dbReference type="Gene3D" id="2.130.10.10">
    <property type="entry name" value="YVTN repeat-like/Quinoprotein amine dehydrogenase"/>
    <property type="match status" value="2"/>
</dbReference>
<evidence type="ECO:0000313" key="7">
    <source>
        <dbReference type="Proteomes" id="UP000288227"/>
    </source>
</evidence>
<dbReference type="SMART" id="SM00388">
    <property type="entry name" value="HisKA"/>
    <property type="match status" value="1"/>
</dbReference>
<comment type="caution">
    <text evidence="6">The sequence shown here is derived from an EMBL/GenBank/DDBJ whole genome shotgun (WGS) entry which is preliminary data.</text>
</comment>
<dbReference type="SUPFAM" id="SSF63829">
    <property type="entry name" value="Calcium-dependent phosphotriesterase"/>
    <property type="match status" value="3"/>
</dbReference>
<dbReference type="SMART" id="SM00387">
    <property type="entry name" value="HATPase_c"/>
    <property type="match status" value="1"/>
</dbReference>
<evidence type="ECO:0000259" key="5">
    <source>
        <dbReference type="PROSITE" id="PS50109"/>
    </source>
</evidence>
<dbReference type="InterPro" id="IPR003661">
    <property type="entry name" value="HisK_dim/P_dom"/>
</dbReference>
<dbReference type="Pfam" id="PF07494">
    <property type="entry name" value="Reg_prop"/>
    <property type="match status" value="1"/>
</dbReference>
<dbReference type="PANTHER" id="PTHR43547:SF2">
    <property type="entry name" value="HYBRID SIGNAL TRANSDUCTION HISTIDINE KINASE C"/>
    <property type="match status" value="1"/>
</dbReference>
<dbReference type="EC" id="2.7.13.3" evidence="2"/>